<dbReference type="GO" id="GO:0005886">
    <property type="term" value="C:plasma membrane"/>
    <property type="evidence" value="ECO:0007669"/>
    <property type="project" value="UniProtKB-SubCell"/>
</dbReference>
<dbReference type="PANTHER" id="PTHR33908:SF3">
    <property type="entry name" value="UNDECAPRENYL PHOSPHATE-ALPHA-4-AMINO-4-DEOXY-L-ARABINOSE ARABINOSYL TRANSFERASE"/>
    <property type="match status" value="1"/>
</dbReference>
<keyword evidence="5 8" id="KW-0812">Transmembrane</keyword>
<dbReference type="EMBL" id="FMWB01000002">
    <property type="protein sequence ID" value="SCZ26191.1"/>
    <property type="molecule type" value="Genomic_DNA"/>
</dbReference>
<evidence type="ECO:0000256" key="7">
    <source>
        <dbReference type="ARBA" id="ARBA00023136"/>
    </source>
</evidence>
<feature type="transmembrane region" description="Helical" evidence="8">
    <location>
        <begin position="110"/>
        <end position="131"/>
    </location>
</feature>
<evidence type="ECO:0000256" key="4">
    <source>
        <dbReference type="ARBA" id="ARBA00022679"/>
    </source>
</evidence>
<keyword evidence="7 8" id="KW-0472">Membrane</keyword>
<dbReference type="Proteomes" id="UP000183046">
    <property type="component" value="Unassembled WGS sequence"/>
</dbReference>
<keyword evidence="4 10" id="KW-0808">Transferase</keyword>
<feature type="transmembrane region" description="Helical" evidence="8">
    <location>
        <begin position="342"/>
        <end position="365"/>
    </location>
</feature>
<dbReference type="eggNOG" id="COG1807">
    <property type="taxonomic scope" value="Bacteria"/>
</dbReference>
<comment type="caution">
    <text evidence="10">The sequence shown here is derived from an EMBL/GenBank/DDBJ whole genome shotgun (WGS) entry which is preliminary data.</text>
</comment>
<dbReference type="GO" id="GO:0016763">
    <property type="term" value="F:pentosyltransferase activity"/>
    <property type="evidence" value="ECO:0007669"/>
    <property type="project" value="TreeGrafter"/>
</dbReference>
<feature type="transmembrane region" description="Helical" evidence="8">
    <location>
        <begin position="287"/>
        <end position="306"/>
    </location>
</feature>
<evidence type="ECO:0000256" key="3">
    <source>
        <dbReference type="ARBA" id="ARBA00022676"/>
    </source>
</evidence>
<keyword evidence="6 8" id="KW-1133">Transmembrane helix</keyword>
<dbReference type="RefSeq" id="WP_256326389.1">
    <property type="nucleotide sequence ID" value="NZ_FMWB01000002.1"/>
</dbReference>
<feature type="transmembrane region" description="Helical" evidence="8">
    <location>
        <begin position="402"/>
        <end position="424"/>
    </location>
</feature>
<feature type="transmembrane region" description="Helical" evidence="8">
    <location>
        <begin position="80"/>
        <end position="98"/>
    </location>
</feature>
<dbReference type="GO" id="GO:0010041">
    <property type="term" value="P:response to iron(III) ion"/>
    <property type="evidence" value="ECO:0007669"/>
    <property type="project" value="TreeGrafter"/>
</dbReference>
<dbReference type="AlphaFoldDB" id="A0A1G5MNH5"/>
<protein>
    <submittedName>
        <fullName evidence="10">4-amino-4-deoxy-L-arabinose transferase</fullName>
    </submittedName>
</protein>
<sequence>MSRRRLWMLLPLALLAYALPLAWRGLWIPDESRYAQIAQELWRRGDWVVPHFLGLPYFEKPIGGYWTQAIAQAWLGDSLFSVRLVPLLASLATAALVARLTRLIWQDRPLALLAGVVYLSCVAVAGLATYVTLDAQFAFWMALALLALWQAQAAETRGAALVQWALLGLACGCGLLTKGFLALVLPVLVAVPFFLWQRRLGELLCRGPLAVLVAILVVAPWALLVARRDADFWNFFFWHEHIQRFAGQDAQHERPFWFYGPVLLLAILPWAGLLPRTLGQLWQDRRHRGTAFLGIAVVGQLLFFSLSRGKLPTYLLPTLAALVPLLARTLQEAGRRGATGALRLNGLCNLLLGLAGLAALLIYGGRLYESGEGLTRALALLAPLALLLAGLAALVWPRRTLLAPALALWVLLPLLSIALPNGLVDNKLPSTFIQAQLGHFKNAGLLVSNDLGVAASLAWATHRDDVVLVGGPGELKYGFAREPASGRLIEERDLAAWLAAHRDQGPVAILLRVDGPSDRQLLDSLPEPGESIASERLVLLVYPRPTP</sequence>
<dbReference type="GO" id="GO:0000030">
    <property type="term" value="F:mannosyltransferase activity"/>
    <property type="evidence" value="ECO:0007669"/>
    <property type="project" value="InterPro"/>
</dbReference>
<feature type="transmembrane region" description="Helical" evidence="8">
    <location>
        <begin position="207"/>
        <end position="226"/>
    </location>
</feature>
<comment type="subcellular location">
    <subcellularLocation>
        <location evidence="1">Cell membrane</location>
        <topology evidence="1">Multi-pass membrane protein</topology>
    </subcellularLocation>
</comment>
<evidence type="ECO:0000313" key="10">
    <source>
        <dbReference type="EMBL" id="SCZ26191.1"/>
    </source>
</evidence>
<dbReference type="InterPro" id="IPR050297">
    <property type="entry name" value="LipidA_mod_glycosyltrf_83"/>
</dbReference>
<dbReference type="GO" id="GO:0009103">
    <property type="term" value="P:lipopolysaccharide biosynthetic process"/>
    <property type="evidence" value="ECO:0007669"/>
    <property type="project" value="TreeGrafter"/>
</dbReference>
<dbReference type="NCBIfam" id="NF009784">
    <property type="entry name" value="PRK13279.1"/>
    <property type="match status" value="1"/>
</dbReference>
<organism evidence="10 11">
    <name type="scientific">Pseudomonas oryzihabitans</name>
    <dbReference type="NCBI Taxonomy" id="47885"/>
    <lineage>
        <taxon>Bacteria</taxon>
        <taxon>Pseudomonadati</taxon>
        <taxon>Pseudomonadota</taxon>
        <taxon>Gammaproteobacteria</taxon>
        <taxon>Pseudomonadales</taxon>
        <taxon>Pseudomonadaceae</taxon>
        <taxon>Pseudomonas</taxon>
    </lineage>
</organism>
<dbReference type="InterPro" id="IPR003342">
    <property type="entry name" value="ArnT-like_N"/>
</dbReference>
<keyword evidence="2" id="KW-1003">Cell membrane</keyword>
<dbReference type="STRING" id="237610.BJP27_15095"/>
<evidence type="ECO:0000256" key="8">
    <source>
        <dbReference type="SAM" id="Phobius"/>
    </source>
</evidence>
<evidence type="ECO:0000313" key="11">
    <source>
        <dbReference type="Proteomes" id="UP000183046"/>
    </source>
</evidence>
<proteinExistence type="predicted"/>
<feature type="transmembrane region" description="Helical" evidence="8">
    <location>
        <begin position="313"/>
        <end position="330"/>
    </location>
</feature>
<accession>A0A1G5MNH5</accession>
<feature type="transmembrane region" description="Helical" evidence="8">
    <location>
        <begin position="166"/>
        <end position="195"/>
    </location>
</feature>
<reference evidence="11" key="1">
    <citation type="submission" date="2016-10" db="EMBL/GenBank/DDBJ databases">
        <authorList>
            <person name="de Groot N.N."/>
        </authorList>
    </citation>
    <scope>NUCLEOTIDE SEQUENCE [LARGE SCALE GENOMIC DNA]</scope>
    <source>
        <strain evidence="11">DSM 15758</strain>
    </source>
</reference>
<dbReference type="Pfam" id="PF02366">
    <property type="entry name" value="PMT"/>
    <property type="match status" value="1"/>
</dbReference>
<evidence type="ECO:0000256" key="2">
    <source>
        <dbReference type="ARBA" id="ARBA00022475"/>
    </source>
</evidence>
<evidence type="ECO:0000256" key="6">
    <source>
        <dbReference type="ARBA" id="ARBA00022989"/>
    </source>
</evidence>
<evidence type="ECO:0000259" key="9">
    <source>
        <dbReference type="Pfam" id="PF02366"/>
    </source>
</evidence>
<dbReference type="PANTHER" id="PTHR33908">
    <property type="entry name" value="MANNOSYLTRANSFERASE YKCB-RELATED"/>
    <property type="match status" value="1"/>
</dbReference>
<evidence type="ECO:0000256" key="5">
    <source>
        <dbReference type="ARBA" id="ARBA00022692"/>
    </source>
</evidence>
<name>A0A1G5MNH5_9PSED</name>
<keyword evidence="3" id="KW-0328">Glycosyltransferase</keyword>
<dbReference type="GO" id="GO:0006493">
    <property type="term" value="P:protein O-linked glycosylation"/>
    <property type="evidence" value="ECO:0007669"/>
    <property type="project" value="InterPro"/>
</dbReference>
<feature type="domain" description="ArnT-like N-terminal" evidence="9">
    <location>
        <begin position="20"/>
        <end position="236"/>
    </location>
</feature>
<feature type="transmembrane region" description="Helical" evidence="8">
    <location>
        <begin position="377"/>
        <end position="396"/>
    </location>
</feature>
<evidence type="ECO:0000256" key="1">
    <source>
        <dbReference type="ARBA" id="ARBA00004651"/>
    </source>
</evidence>
<feature type="transmembrane region" description="Helical" evidence="8">
    <location>
        <begin position="256"/>
        <end position="275"/>
    </location>
</feature>
<gene>
    <name evidence="10" type="ORF">SAMN05216279_102323</name>
</gene>